<keyword evidence="10" id="KW-0812">Transmembrane</keyword>
<sequence length="504" mass="58257">MDLTGIFTSAGICFAAYLVWLVVYRLVLSPIAKYPGPKLAALSNWYEFYYEVFQQGHFTAHIQTLHDIYGPIVRITPAELHIRDPDYYDVLYTRDTGRRNKYAYFAGGFGFSSDTFNTEDHDHHRMRRKAIAPFFSVAKINDFQPTIHSKVDKLRRIIEDQYANKDVVVPLDRAWTALTTDIITDYAFARSYNHLDDPGFRETMHEPLIAVYSITKLAMQFPVVFAVLETLPDFFIRRFKPEIMPTVGMRRELADEIKAIRKSITDQDEKSTLHPTIFKELLVNEELPPAEKTNTRLGDEAQLIIAAGLVTTSWALAIATFHLSRDKSIVVRLREELRDSGLARPFDWTHLVHLPYLNGIVHEAIRLSHGTATRHPRRAPDTDLMYKEWKIPRNTPVSMTTIDVMMDAEIFREPEDFKPERWLENETELERYFVPFGKGSRQCLGINLAQAEIYITVATIFSTFDFELYETDETDVMLKHAYLVPYPKWDSKGIRATVKSLARS</sequence>
<evidence type="ECO:0000256" key="9">
    <source>
        <dbReference type="RuleBase" id="RU000461"/>
    </source>
</evidence>
<keyword evidence="10" id="KW-0472">Membrane</keyword>
<dbReference type="CDD" id="cd11062">
    <property type="entry name" value="CYP58-like"/>
    <property type="match status" value="1"/>
</dbReference>
<evidence type="ECO:0000256" key="3">
    <source>
        <dbReference type="ARBA" id="ARBA00022617"/>
    </source>
</evidence>
<evidence type="ECO:0000256" key="4">
    <source>
        <dbReference type="ARBA" id="ARBA00022723"/>
    </source>
</evidence>
<evidence type="ECO:0000256" key="8">
    <source>
        <dbReference type="PIRSR" id="PIRSR602401-1"/>
    </source>
</evidence>
<dbReference type="Proteomes" id="UP001140453">
    <property type="component" value="Unassembled WGS sequence"/>
</dbReference>
<dbReference type="PANTHER" id="PTHR24305:SF157">
    <property type="entry name" value="N-ACETYLTRYPTOPHAN 6-HYDROXYLASE IVOC-RELATED"/>
    <property type="match status" value="1"/>
</dbReference>
<evidence type="ECO:0008006" key="13">
    <source>
        <dbReference type="Google" id="ProtNLM"/>
    </source>
</evidence>
<dbReference type="GO" id="GO:0020037">
    <property type="term" value="F:heme binding"/>
    <property type="evidence" value="ECO:0007669"/>
    <property type="project" value="InterPro"/>
</dbReference>
<dbReference type="GO" id="GO:0005506">
    <property type="term" value="F:iron ion binding"/>
    <property type="evidence" value="ECO:0007669"/>
    <property type="project" value="InterPro"/>
</dbReference>
<comment type="caution">
    <text evidence="11">The sequence shown here is derived from an EMBL/GenBank/DDBJ whole genome shotgun (WGS) entry which is preliminary data.</text>
</comment>
<feature type="binding site" description="axial binding residue" evidence="8">
    <location>
        <position position="443"/>
    </location>
    <ligand>
        <name>heme</name>
        <dbReference type="ChEBI" id="CHEBI:30413"/>
    </ligand>
    <ligandPart>
        <name>Fe</name>
        <dbReference type="ChEBI" id="CHEBI:18248"/>
    </ligandPart>
</feature>
<dbReference type="SUPFAM" id="SSF48264">
    <property type="entry name" value="Cytochrome P450"/>
    <property type="match status" value="1"/>
</dbReference>
<dbReference type="Gene3D" id="1.10.630.10">
    <property type="entry name" value="Cytochrome P450"/>
    <property type="match status" value="1"/>
</dbReference>
<evidence type="ECO:0000256" key="2">
    <source>
        <dbReference type="ARBA" id="ARBA00010617"/>
    </source>
</evidence>
<keyword evidence="4 8" id="KW-0479">Metal-binding</keyword>
<evidence type="ECO:0000256" key="10">
    <source>
        <dbReference type="SAM" id="Phobius"/>
    </source>
</evidence>
<comment type="similarity">
    <text evidence="2 9">Belongs to the cytochrome P450 family.</text>
</comment>
<dbReference type="Pfam" id="PF00067">
    <property type="entry name" value="p450"/>
    <property type="match status" value="1"/>
</dbReference>
<dbReference type="PRINTS" id="PR00463">
    <property type="entry name" value="EP450I"/>
</dbReference>
<evidence type="ECO:0000256" key="5">
    <source>
        <dbReference type="ARBA" id="ARBA00023002"/>
    </source>
</evidence>
<gene>
    <name evidence="11" type="ORF">N0V93_002647</name>
</gene>
<dbReference type="InterPro" id="IPR002401">
    <property type="entry name" value="Cyt_P450_E_grp-I"/>
</dbReference>
<dbReference type="GO" id="GO:0016705">
    <property type="term" value="F:oxidoreductase activity, acting on paired donors, with incorporation or reduction of molecular oxygen"/>
    <property type="evidence" value="ECO:0007669"/>
    <property type="project" value="InterPro"/>
</dbReference>
<keyword evidence="12" id="KW-1185">Reference proteome</keyword>
<keyword evidence="3 8" id="KW-0349">Heme</keyword>
<dbReference type="GO" id="GO:0004497">
    <property type="term" value="F:monooxygenase activity"/>
    <property type="evidence" value="ECO:0007669"/>
    <property type="project" value="UniProtKB-KW"/>
</dbReference>
<dbReference type="InterPro" id="IPR001128">
    <property type="entry name" value="Cyt_P450"/>
</dbReference>
<protein>
    <recommendedName>
        <fullName evidence="13">Cytochrome P450</fullName>
    </recommendedName>
</protein>
<dbReference type="OrthoDB" id="3945418at2759"/>
<feature type="transmembrane region" description="Helical" evidence="10">
    <location>
        <begin position="6"/>
        <end position="28"/>
    </location>
</feature>
<dbReference type="InterPro" id="IPR017972">
    <property type="entry name" value="Cyt_P450_CS"/>
</dbReference>
<evidence type="ECO:0000256" key="1">
    <source>
        <dbReference type="ARBA" id="ARBA00001971"/>
    </source>
</evidence>
<dbReference type="AlphaFoldDB" id="A0A9W8YVQ3"/>
<dbReference type="EMBL" id="JAPEVB010000002">
    <property type="protein sequence ID" value="KAJ4393437.1"/>
    <property type="molecule type" value="Genomic_DNA"/>
</dbReference>
<reference evidence="11" key="1">
    <citation type="submission" date="2022-10" db="EMBL/GenBank/DDBJ databases">
        <title>Tapping the CABI collections for fungal endophytes: first genome assemblies for Collariella, Neodidymelliopsis, Ascochyta clinopodiicola, Didymella pomorum, Didymosphaeria variabile, Neocosmospora piperis and Neocucurbitaria cava.</title>
        <authorList>
            <person name="Hill R."/>
        </authorList>
    </citation>
    <scope>NUCLEOTIDE SEQUENCE</scope>
    <source>
        <strain evidence="11">IMI 355082</strain>
    </source>
</reference>
<keyword evidence="5 9" id="KW-0560">Oxidoreductase</keyword>
<dbReference type="PROSITE" id="PS00086">
    <property type="entry name" value="CYTOCHROME_P450"/>
    <property type="match status" value="1"/>
</dbReference>
<evidence type="ECO:0000256" key="6">
    <source>
        <dbReference type="ARBA" id="ARBA00023004"/>
    </source>
</evidence>
<keyword evidence="10" id="KW-1133">Transmembrane helix</keyword>
<comment type="cofactor">
    <cofactor evidence="1 8">
        <name>heme</name>
        <dbReference type="ChEBI" id="CHEBI:30413"/>
    </cofactor>
</comment>
<keyword evidence="6 8" id="KW-0408">Iron</keyword>
<evidence type="ECO:0000313" key="12">
    <source>
        <dbReference type="Proteomes" id="UP001140453"/>
    </source>
</evidence>
<keyword evidence="7 9" id="KW-0503">Monooxygenase</keyword>
<dbReference type="InterPro" id="IPR036396">
    <property type="entry name" value="Cyt_P450_sf"/>
</dbReference>
<organism evidence="11 12">
    <name type="scientific">Gnomoniopsis smithogilvyi</name>
    <dbReference type="NCBI Taxonomy" id="1191159"/>
    <lineage>
        <taxon>Eukaryota</taxon>
        <taxon>Fungi</taxon>
        <taxon>Dikarya</taxon>
        <taxon>Ascomycota</taxon>
        <taxon>Pezizomycotina</taxon>
        <taxon>Sordariomycetes</taxon>
        <taxon>Sordariomycetidae</taxon>
        <taxon>Diaporthales</taxon>
        <taxon>Gnomoniaceae</taxon>
        <taxon>Gnomoniopsis</taxon>
    </lineage>
</organism>
<dbReference type="PANTHER" id="PTHR24305">
    <property type="entry name" value="CYTOCHROME P450"/>
    <property type="match status" value="1"/>
</dbReference>
<accession>A0A9W8YVQ3</accession>
<dbReference type="PRINTS" id="PR00385">
    <property type="entry name" value="P450"/>
</dbReference>
<evidence type="ECO:0000256" key="7">
    <source>
        <dbReference type="ARBA" id="ARBA00023033"/>
    </source>
</evidence>
<dbReference type="InterPro" id="IPR050121">
    <property type="entry name" value="Cytochrome_P450_monoxygenase"/>
</dbReference>
<name>A0A9W8YVQ3_9PEZI</name>
<evidence type="ECO:0000313" key="11">
    <source>
        <dbReference type="EMBL" id="KAJ4393437.1"/>
    </source>
</evidence>
<proteinExistence type="inferred from homology"/>